<evidence type="ECO:0000313" key="3">
    <source>
        <dbReference type="EMBL" id="CAK0825464.1"/>
    </source>
</evidence>
<keyword evidence="2" id="KW-0732">Signal</keyword>
<evidence type="ECO:0000313" key="4">
    <source>
        <dbReference type="Proteomes" id="UP001189429"/>
    </source>
</evidence>
<dbReference type="EMBL" id="CAUYUJ010008957">
    <property type="protein sequence ID" value="CAK0825464.1"/>
    <property type="molecule type" value="Genomic_DNA"/>
</dbReference>
<keyword evidence="1" id="KW-0472">Membrane</keyword>
<gene>
    <name evidence="3" type="ORF">PCOR1329_LOCUS25587</name>
</gene>
<evidence type="ECO:0000256" key="1">
    <source>
        <dbReference type="SAM" id="Phobius"/>
    </source>
</evidence>
<feature type="signal peptide" evidence="2">
    <location>
        <begin position="1"/>
        <end position="30"/>
    </location>
</feature>
<accession>A0ABN9S2Z9</accession>
<keyword evidence="1" id="KW-0812">Transmembrane</keyword>
<name>A0ABN9S2Z9_9DINO</name>
<feature type="non-terminal residue" evidence="3">
    <location>
        <position position="81"/>
    </location>
</feature>
<keyword evidence="1" id="KW-1133">Transmembrane helix</keyword>
<keyword evidence="4" id="KW-1185">Reference proteome</keyword>
<comment type="caution">
    <text evidence="3">The sequence shown here is derived from an EMBL/GenBank/DDBJ whole genome shotgun (WGS) entry which is preliminary data.</text>
</comment>
<feature type="transmembrane region" description="Helical" evidence="1">
    <location>
        <begin position="54"/>
        <end position="73"/>
    </location>
</feature>
<sequence length="81" mass="8658">MAGRPPPLRPAGLGPLAVLLPLSLAVVAQADSDWDDLAPTWPEDWSMLHRVVLVASLAVFSVCVWCVACCMFCHRVCSPAA</sequence>
<dbReference type="Proteomes" id="UP001189429">
    <property type="component" value="Unassembled WGS sequence"/>
</dbReference>
<reference evidence="3" key="1">
    <citation type="submission" date="2023-10" db="EMBL/GenBank/DDBJ databases">
        <authorList>
            <person name="Chen Y."/>
            <person name="Shah S."/>
            <person name="Dougan E. K."/>
            <person name="Thang M."/>
            <person name="Chan C."/>
        </authorList>
    </citation>
    <scope>NUCLEOTIDE SEQUENCE [LARGE SCALE GENOMIC DNA]</scope>
</reference>
<proteinExistence type="predicted"/>
<protein>
    <submittedName>
        <fullName evidence="3">Uncharacterized protein</fullName>
    </submittedName>
</protein>
<evidence type="ECO:0000256" key="2">
    <source>
        <dbReference type="SAM" id="SignalP"/>
    </source>
</evidence>
<organism evidence="3 4">
    <name type="scientific">Prorocentrum cordatum</name>
    <dbReference type="NCBI Taxonomy" id="2364126"/>
    <lineage>
        <taxon>Eukaryota</taxon>
        <taxon>Sar</taxon>
        <taxon>Alveolata</taxon>
        <taxon>Dinophyceae</taxon>
        <taxon>Prorocentrales</taxon>
        <taxon>Prorocentraceae</taxon>
        <taxon>Prorocentrum</taxon>
    </lineage>
</organism>
<feature type="chain" id="PRO_5047318548" evidence="2">
    <location>
        <begin position="31"/>
        <end position="81"/>
    </location>
</feature>